<dbReference type="STRING" id="914234.M2QUG2"/>
<dbReference type="OrthoDB" id="9996895at2759"/>
<organism evidence="3 4">
    <name type="scientific">Ceriporiopsis subvermispora (strain B)</name>
    <name type="common">White-rot fungus</name>
    <name type="synonym">Gelatoporia subvermispora</name>
    <dbReference type="NCBI Taxonomy" id="914234"/>
    <lineage>
        <taxon>Eukaryota</taxon>
        <taxon>Fungi</taxon>
        <taxon>Dikarya</taxon>
        <taxon>Basidiomycota</taxon>
        <taxon>Agaricomycotina</taxon>
        <taxon>Agaricomycetes</taxon>
        <taxon>Polyporales</taxon>
        <taxon>Gelatoporiaceae</taxon>
        <taxon>Gelatoporia</taxon>
    </lineage>
</organism>
<dbReference type="Pfam" id="PF00004">
    <property type="entry name" value="AAA"/>
    <property type="match status" value="1"/>
</dbReference>
<accession>M2QUG2</accession>
<feature type="domain" description="AAA+ ATPase" evidence="2">
    <location>
        <begin position="473"/>
        <end position="684"/>
    </location>
</feature>
<feature type="compositionally biased region" description="Basic and acidic residues" evidence="1">
    <location>
        <begin position="200"/>
        <end position="220"/>
    </location>
</feature>
<feature type="compositionally biased region" description="Polar residues" evidence="1">
    <location>
        <begin position="72"/>
        <end position="91"/>
    </location>
</feature>
<sequence>MAPKTRGSASKKAEKPKAPTQGSLFAHFTVKPSLSRRTSGGDTDHSDKAVWGRQNEASDPVTPNIEVIEIPQDSSSPMPTDVESLTNSEITHVSDCVNAEPGDIRRPAAAKATPTQEPVFRLRRLANTSSSIRVSVAKLQPKKTAHPFFASRHTTTARAVSPTRTSRRSRDAPFPTELSQHVRGSQTTFHSVPSKARYRSAKEPPDSQRQHSPQLEDSHTTHGTGPLTRLLGGCLELNGTPTSRVSPESLIDSREVDAPSESVDVNDASPRDPISAEALFDTIPQPHRSYPAISRLLDHIRMGIPRIPEVSPSQHDLWADKWRPRRADEVLGNEEHALYLRTWLLTLKRHLDDISTPLKPEDMSGPKAKASKVKKGIKRPQMIRQVAKRKRRRIDSEELEDSFIVDDFEFDDDPLESADDDEPETCESGLSRLHHRSPDGDLEMHTSSSQGTATEPSSSQSFRYKPPRFDGEISNTILITGPQGCGKTAAVYACAEELGWDVFEVYPGVGERSGAALIKMIGEVGKNHLVKQTQRQQRTLSLDAAAGTAQAPPTSDGHRPRQSAKRWRRIESEEDVDVVSPAETVESSPRNDDSKIMSATQHSVNQSIILVEEVDTLFRTDTNFWQTLINIIKDCKRPVILTCNDVSLVPVDDLPLQTTLNFSACSISLAASYLQCILYMETQLLLDPFPQHLFRYNINAPKDPSDAFEHILQPTHPPDLRHALHQLQLCSQDEIKELSSPFVLPPGSSGMVPCSGHAQTVTCSSSTLSPEPHACHEDLRELRAYATYSNSLSFADTYLKRSLRDIDSDDVPSPDDELGYKILRDPVPSRNAVLPVNASFYRHNELMGGEVIARSHGCFAHMGPRSTFAQGEAQTSDVNAEAHKAQIVAILDKLRVPFDVLMSSGGSLFLDYEPWARRMAAVDDVNEQASVREGSRVTRNSQRSFYAEYLPLGKDIRRSFLDGGLPMELWDRDPKFAEDSGPLLQA</sequence>
<feature type="region of interest" description="Disordered" evidence="1">
    <location>
        <begin position="147"/>
        <end position="272"/>
    </location>
</feature>
<dbReference type="GO" id="GO:0003677">
    <property type="term" value="F:DNA binding"/>
    <property type="evidence" value="ECO:0007669"/>
    <property type="project" value="TreeGrafter"/>
</dbReference>
<dbReference type="Proteomes" id="UP000016930">
    <property type="component" value="Unassembled WGS sequence"/>
</dbReference>
<evidence type="ECO:0000256" key="1">
    <source>
        <dbReference type="SAM" id="MobiDB-lite"/>
    </source>
</evidence>
<name>M2QUG2_CERS8</name>
<feature type="compositionally biased region" description="Polar residues" evidence="1">
    <location>
        <begin position="177"/>
        <end position="191"/>
    </location>
</feature>
<dbReference type="InterPro" id="IPR027417">
    <property type="entry name" value="P-loop_NTPase"/>
</dbReference>
<dbReference type="SUPFAM" id="SSF52540">
    <property type="entry name" value="P-loop containing nucleoside triphosphate hydrolases"/>
    <property type="match status" value="1"/>
</dbReference>
<proteinExistence type="predicted"/>
<dbReference type="PANTHER" id="PTHR23389">
    <property type="entry name" value="CHROMOSOME TRANSMISSION FIDELITY FACTOR 18"/>
    <property type="match status" value="1"/>
</dbReference>
<feature type="compositionally biased region" description="Polar residues" evidence="1">
    <location>
        <begin position="152"/>
        <end position="164"/>
    </location>
</feature>
<dbReference type="HOGENOM" id="CLU_014669_0_0_1"/>
<protein>
    <recommendedName>
        <fullName evidence="2">AAA+ ATPase domain-containing protein</fullName>
    </recommendedName>
</protein>
<feature type="compositionally biased region" description="Polar residues" evidence="1">
    <location>
        <begin position="445"/>
        <end position="462"/>
    </location>
</feature>
<feature type="compositionally biased region" description="Acidic residues" evidence="1">
    <location>
        <begin position="410"/>
        <end position="425"/>
    </location>
</feature>
<gene>
    <name evidence="3" type="ORF">CERSUDRAFT_111291</name>
</gene>
<feature type="compositionally biased region" description="Basic residues" evidence="1">
    <location>
        <begin position="369"/>
        <end position="378"/>
    </location>
</feature>
<evidence type="ECO:0000313" key="3">
    <source>
        <dbReference type="EMBL" id="EMD40708.1"/>
    </source>
</evidence>
<dbReference type="GO" id="GO:0016887">
    <property type="term" value="F:ATP hydrolysis activity"/>
    <property type="evidence" value="ECO:0007669"/>
    <property type="project" value="InterPro"/>
</dbReference>
<reference evidence="3 4" key="1">
    <citation type="journal article" date="2012" name="Proc. Natl. Acad. Sci. U.S.A.">
        <title>Comparative genomics of Ceriporiopsis subvermispora and Phanerochaete chrysosporium provide insight into selective ligninolysis.</title>
        <authorList>
            <person name="Fernandez-Fueyo E."/>
            <person name="Ruiz-Duenas F.J."/>
            <person name="Ferreira P."/>
            <person name="Floudas D."/>
            <person name="Hibbett D.S."/>
            <person name="Canessa P."/>
            <person name="Larrondo L.F."/>
            <person name="James T.Y."/>
            <person name="Seelenfreund D."/>
            <person name="Lobos S."/>
            <person name="Polanco R."/>
            <person name="Tello M."/>
            <person name="Honda Y."/>
            <person name="Watanabe T."/>
            <person name="Watanabe T."/>
            <person name="Ryu J.S."/>
            <person name="Kubicek C.P."/>
            <person name="Schmoll M."/>
            <person name="Gaskell J."/>
            <person name="Hammel K.E."/>
            <person name="St John F.J."/>
            <person name="Vanden Wymelenberg A."/>
            <person name="Sabat G."/>
            <person name="Splinter BonDurant S."/>
            <person name="Syed K."/>
            <person name="Yadav J.S."/>
            <person name="Doddapaneni H."/>
            <person name="Subramanian V."/>
            <person name="Lavin J.L."/>
            <person name="Oguiza J.A."/>
            <person name="Perez G."/>
            <person name="Pisabarro A.G."/>
            <person name="Ramirez L."/>
            <person name="Santoyo F."/>
            <person name="Master E."/>
            <person name="Coutinho P.M."/>
            <person name="Henrissat B."/>
            <person name="Lombard V."/>
            <person name="Magnuson J.K."/>
            <person name="Kuees U."/>
            <person name="Hori C."/>
            <person name="Igarashi K."/>
            <person name="Samejima M."/>
            <person name="Held B.W."/>
            <person name="Barry K.W."/>
            <person name="LaButti K.M."/>
            <person name="Lapidus A."/>
            <person name="Lindquist E.A."/>
            <person name="Lucas S.M."/>
            <person name="Riley R."/>
            <person name="Salamov A.A."/>
            <person name="Hoffmeister D."/>
            <person name="Schwenk D."/>
            <person name="Hadar Y."/>
            <person name="Yarden O."/>
            <person name="de Vries R.P."/>
            <person name="Wiebenga A."/>
            <person name="Stenlid J."/>
            <person name="Eastwood D."/>
            <person name="Grigoriev I.V."/>
            <person name="Berka R.M."/>
            <person name="Blanchette R.A."/>
            <person name="Kersten P."/>
            <person name="Martinez A.T."/>
            <person name="Vicuna R."/>
            <person name="Cullen D."/>
        </authorList>
    </citation>
    <scope>NUCLEOTIDE SEQUENCE [LARGE SCALE GENOMIC DNA]</scope>
    <source>
        <strain evidence="3 4">B</strain>
    </source>
</reference>
<dbReference type="PANTHER" id="PTHR23389:SF21">
    <property type="entry name" value="ATPASE FAMILY AAA DOMAIN-CONTAINING PROTEIN 5"/>
    <property type="match status" value="1"/>
</dbReference>
<dbReference type="GO" id="GO:0005634">
    <property type="term" value="C:nucleus"/>
    <property type="evidence" value="ECO:0007669"/>
    <property type="project" value="TreeGrafter"/>
</dbReference>
<feature type="region of interest" description="Disordered" evidence="1">
    <location>
        <begin position="541"/>
        <end position="598"/>
    </location>
</feature>
<dbReference type="GO" id="GO:0005524">
    <property type="term" value="F:ATP binding"/>
    <property type="evidence" value="ECO:0007669"/>
    <property type="project" value="InterPro"/>
</dbReference>
<evidence type="ECO:0000259" key="2">
    <source>
        <dbReference type="SMART" id="SM00382"/>
    </source>
</evidence>
<evidence type="ECO:0000313" key="4">
    <source>
        <dbReference type="Proteomes" id="UP000016930"/>
    </source>
</evidence>
<dbReference type="SMART" id="SM00382">
    <property type="entry name" value="AAA"/>
    <property type="match status" value="1"/>
</dbReference>
<dbReference type="Gene3D" id="3.40.50.300">
    <property type="entry name" value="P-loop containing nucleotide triphosphate hydrolases"/>
    <property type="match status" value="1"/>
</dbReference>
<feature type="region of interest" description="Disordered" evidence="1">
    <location>
        <begin position="1"/>
        <end position="116"/>
    </location>
</feature>
<feature type="region of interest" description="Disordered" evidence="1">
    <location>
        <begin position="357"/>
        <end position="391"/>
    </location>
</feature>
<dbReference type="EMBL" id="KB445792">
    <property type="protein sequence ID" value="EMD40708.1"/>
    <property type="molecule type" value="Genomic_DNA"/>
</dbReference>
<dbReference type="InterPro" id="IPR003959">
    <property type="entry name" value="ATPase_AAA_core"/>
</dbReference>
<dbReference type="AlphaFoldDB" id="M2QUG2"/>
<feature type="region of interest" description="Disordered" evidence="1">
    <location>
        <begin position="410"/>
        <end position="467"/>
    </location>
</feature>
<keyword evidence="4" id="KW-1185">Reference proteome</keyword>
<dbReference type="InterPro" id="IPR003593">
    <property type="entry name" value="AAA+_ATPase"/>
</dbReference>